<name>A0A1I3U3I6_HALDA</name>
<proteinExistence type="predicted"/>
<evidence type="ECO:0000256" key="2">
    <source>
        <dbReference type="ARBA" id="ARBA00022692"/>
    </source>
</evidence>
<sequence length="125" mass="13869">MKQKSAEKEEVAEGKKSSTGLDENVGGVLAYLLGFISGIVFLLIEKENETVRFHAMQSIILFGSFFVLGFVVNFIPIIGLLVSLLIAPVTLILWIVLMVKAYQGERYHLPITGKLAEQQLEKMAK</sequence>
<organism evidence="6 7">
    <name type="scientific">Halobacillus dabanensis</name>
    <dbReference type="NCBI Taxonomy" id="240302"/>
    <lineage>
        <taxon>Bacteria</taxon>
        <taxon>Bacillati</taxon>
        <taxon>Bacillota</taxon>
        <taxon>Bacilli</taxon>
        <taxon>Bacillales</taxon>
        <taxon>Bacillaceae</taxon>
        <taxon>Halobacillus</taxon>
    </lineage>
</organism>
<feature type="transmembrane region" description="Helical" evidence="5">
    <location>
        <begin position="25"/>
        <end position="44"/>
    </location>
</feature>
<evidence type="ECO:0000313" key="6">
    <source>
        <dbReference type="EMBL" id="SFJ76357.1"/>
    </source>
</evidence>
<protein>
    <submittedName>
        <fullName evidence="6">Uncharacterized membrane protein</fullName>
    </submittedName>
</protein>
<dbReference type="Pfam" id="PF09685">
    <property type="entry name" value="MamF_MmsF"/>
    <property type="match status" value="1"/>
</dbReference>
<keyword evidence="7" id="KW-1185">Reference proteome</keyword>
<gene>
    <name evidence="6" type="ORF">SAMN04487936_10491</name>
</gene>
<dbReference type="EMBL" id="FOSB01000004">
    <property type="protein sequence ID" value="SFJ76357.1"/>
    <property type="molecule type" value="Genomic_DNA"/>
</dbReference>
<dbReference type="AlphaFoldDB" id="A0A1I3U3I6"/>
<accession>A0A1I3U3I6</accession>
<dbReference type="PANTHER" id="PTHR36460">
    <property type="entry name" value="UPF0132 DOMAIN PROTEIN (AFU_ORTHOLOGUE AFUA_3G10255)"/>
    <property type="match status" value="1"/>
</dbReference>
<dbReference type="InterPro" id="IPR019109">
    <property type="entry name" value="MamF_MmsF"/>
</dbReference>
<feature type="transmembrane region" description="Helical" evidence="5">
    <location>
        <begin position="77"/>
        <end position="99"/>
    </location>
</feature>
<keyword evidence="3 5" id="KW-1133">Transmembrane helix</keyword>
<evidence type="ECO:0000256" key="1">
    <source>
        <dbReference type="ARBA" id="ARBA00004141"/>
    </source>
</evidence>
<evidence type="ECO:0000256" key="3">
    <source>
        <dbReference type="ARBA" id="ARBA00022989"/>
    </source>
</evidence>
<evidence type="ECO:0000256" key="5">
    <source>
        <dbReference type="SAM" id="Phobius"/>
    </source>
</evidence>
<reference evidence="7" key="1">
    <citation type="submission" date="2016-10" db="EMBL/GenBank/DDBJ databases">
        <authorList>
            <person name="Varghese N."/>
            <person name="Submissions S."/>
        </authorList>
    </citation>
    <scope>NUCLEOTIDE SEQUENCE [LARGE SCALE GENOMIC DNA]</scope>
    <source>
        <strain evidence="7">CGMCC 1.3704</strain>
    </source>
</reference>
<evidence type="ECO:0000256" key="4">
    <source>
        <dbReference type="ARBA" id="ARBA00023136"/>
    </source>
</evidence>
<keyword evidence="2 5" id="KW-0812">Transmembrane</keyword>
<evidence type="ECO:0000313" key="7">
    <source>
        <dbReference type="Proteomes" id="UP000183557"/>
    </source>
</evidence>
<keyword evidence="4 5" id="KW-0472">Membrane</keyword>
<dbReference type="Proteomes" id="UP000183557">
    <property type="component" value="Unassembled WGS sequence"/>
</dbReference>
<feature type="transmembrane region" description="Helical" evidence="5">
    <location>
        <begin position="51"/>
        <end position="71"/>
    </location>
</feature>
<dbReference type="PANTHER" id="PTHR36460:SF1">
    <property type="entry name" value="UPF0132 DOMAIN PROTEIN (AFU_ORTHOLOGUE AFUA_3G10255)"/>
    <property type="match status" value="1"/>
</dbReference>
<comment type="subcellular location">
    <subcellularLocation>
        <location evidence="1">Membrane</location>
        <topology evidence="1">Multi-pass membrane protein</topology>
    </subcellularLocation>
</comment>
<dbReference type="GO" id="GO:0016020">
    <property type="term" value="C:membrane"/>
    <property type="evidence" value="ECO:0007669"/>
    <property type="project" value="UniProtKB-SubCell"/>
</dbReference>
<dbReference type="OrthoDB" id="2657448at2"/>